<keyword evidence="6" id="KW-0812">Transmembrane</keyword>
<evidence type="ECO:0000256" key="1">
    <source>
        <dbReference type="ARBA" id="ARBA00010617"/>
    </source>
</evidence>
<keyword evidence="6" id="KW-1133">Transmembrane helix</keyword>
<keyword evidence="8" id="KW-1185">Reference proteome</keyword>
<evidence type="ECO:0000256" key="5">
    <source>
        <dbReference type="RuleBase" id="RU000461"/>
    </source>
</evidence>
<dbReference type="InterPro" id="IPR036396">
    <property type="entry name" value="Cyt_P450_sf"/>
</dbReference>
<dbReference type="CDD" id="cd20618">
    <property type="entry name" value="CYP71_clan"/>
    <property type="match status" value="1"/>
</dbReference>
<keyword evidence="3 5" id="KW-0560">Oxidoreductase</keyword>
<dbReference type="SUPFAM" id="SSF48264">
    <property type="entry name" value="Cytochrome P450"/>
    <property type="match status" value="1"/>
</dbReference>
<keyword evidence="4 5" id="KW-0408">Iron</keyword>
<reference evidence="7" key="1">
    <citation type="submission" date="2024-02" db="EMBL/GenBank/DDBJ databases">
        <authorList>
            <consortium name="ELIXIR-Norway"/>
            <consortium name="Elixir Norway"/>
        </authorList>
    </citation>
    <scope>NUCLEOTIDE SEQUENCE</scope>
</reference>
<keyword evidence="6" id="KW-0472">Membrane</keyword>
<organism evidence="7 8">
    <name type="scientific">Sphagnum troendelagicum</name>
    <dbReference type="NCBI Taxonomy" id="128251"/>
    <lineage>
        <taxon>Eukaryota</taxon>
        <taxon>Viridiplantae</taxon>
        <taxon>Streptophyta</taxon>
        <taxon>Embryophyta</taxon>
        <taxon>Bryophyta</taxon>
        <taxon>Sphagnophytina</taxon>
        <taxon>Sphagnopsida</taxon>
        <taxon>Sphagnales</taxon>
        <taxon>Sphagnaceae</taxon>
        <taxon>Sphagnum</taxon>
    </lineage>
</organism>
<comment type="similarity">
    <text evidence="1 5">Belongs to the cytochrome P450 family.</text>
</comment>
<evidence type="ECO:0000313" key="7">
    <source>
        <dbReference type="EMBL" id="CAK9211866.1"/>
    </source>
</evidence>
<feature type="transmembrane region" description="Helical" evidence="6">
    <location>
        <begin position="7"/>
        <end position="25"/>
    </location>
</feature>
<dbReference type="Proteomes" id="UP001497512">
    <property type="component" value="Chromosome 18"/>
</dbReference>
<dbReference type="Pfam" id="PF00067">
    <property type="entry name" value="p450"/>
    <property type="match status" value="1"/>
</dbReference>
<sequence>MEFLLDFGLFIVVAISVLVYLAWLIPKGTSLPPGPPNWPIVGSLFYLSKSLHRSMEELAKKYGPIMYLRLGYLNYIVISNAEMAFTVLKIHDADFAFRPLSIIGKYVGFEYSNIIFSPYGDKWRLLRKICATELLTRAKLKTFEPTHQEEVACMFATVAPALAEGKPTNMRTRLFDTSMNMMTRLLFGKRYFGLKISNKKNDEFKDTILKQLAIIGILNIGDFVPLLRPFDLQGIIRQSKQLRLKVDQIFDEMIQDRLKQNGLNDSKDFLGAMLSLPKTHGFGDRLGDNTIKAVLNGVMQAGTDTIAITTEWALAELLRHPQFAKKAREELDDVVGLERVVNESDIPQLKYLLAIVKETFRLHPPVPLLLPRENIKGCEVGGYHIPPKTRLYVNAWAIHRDPSIYENPLEFNPERFVGSNVDLKGKDFELLPFGSGRRVCPGFPFGFIAVQLELARFLHGFTLSLPKGENLQDMDMTEVFSITAPKAISLHVVATARLSLHLYEAPQFTICGN</sequence>
<dbReference type="PRINTS" id="PR00463">
    <property type="entry name" value="EP450I"/>
</dbReference>
<dbReference type="PROSITE" id="PS00086">
    <property type="entry name" value="CYTOCHROME_P450"/>
    <property type="match status" value="1"/>
</dbReference>
<keyword evidence="5" id="KW-0503">Monooxygenase</keyword>
<dbReference type="PRINTS" id="PR00385">
    <property type="entry name" value="P450"/>
</dbReference>
<gene>
    <name evidence="7" type="ORF">CSSPTR1EN2_LOCUS11096</name>
</gene>
<dbReference type="PANTHER" id="PTHR47944">
    <property type="entry name" value="CYTOCHROME P450 98A9"/>
    <property type="match status" value="1"/>
</dbReference>
<dbReference type="Gene3D" id="1.10.630.10">
    <property type="entry name" value="Cytochrome P450"/>
    <property type="match status" value="1"/>
</dbReference>
<dbReference type="InterPro" id="IPR001128">
    <property type="entry name" value="Cyt_P450"/>
</dbReference>
<accession>A0ABP0U3R1</accession>
<dbReference type="InterPro" id="IPR002401">
    <property type="entry name" value="Cyt_P450_E_grp-I"/>
</dbReference>
<evidence type="ECO:0000256" key="6">
    <source>
        <dbReference type="SAM" id="Phobius"/>
    </source>
</evidence>
<name>A0ABP0U3R1_9BRYO</name>
<dbReference type="PANTHER" id="PTHR47944:SF4">
    <property type="entry name" value="OS09G0441700 PROTEIN"/>
    <property type="match status" value="1"/>
</dbReference>
<dbReference type="EMBL" id="OZ019910">
    <property type="protein sequence ID" value="CAK9211866.1"/>
    <property type="molecule type" value="Genomic_DNA"/>
</dbReference>
<evidence type="ECO:0008006" key="9">
    <source>
        <dbReference type="Google" id="ProtNLM"/>
    </source>
</evidence>
<proteinExistence type="inferred from homology"/>
<evidence type="ECO:0000256" key="2">
    <source>
        <dbReference type="ARBA" id="ARBA00022723"/>
    </source>
</evidence>
<dbReference type="InterPro" id="IPR017972">
    <property type="entry name" value="Cyt_P450_CS"/>
</dbReference>
<evidence type="ECO:0000256" key="3">
    <source>
        <dbReference type="ARBA" id="ARBA00023002"/>
    </source>
</evidence>
<keyword evidence="5" id="KW-0349">Heme</keyword>
<keyword evidence="2 5" id="KW-0479">Metal-binding</keyword>
<evidence type="ECO:0000256" key="4">
    <source>
        <dbReference type="ARBA" id="ARBA00023004"/>
    </source>
</evidence>
<protein>
    <recommendedName>
        <fullName evidence="9">Cytochrome P450</fullName>
    </recommendedName>
</protein>
<evidence type="ECO:0000313" key="8">
    <source>
        <dbReference type="Proteomes" id="UP001497512"/>
    </source>
</evidence>